<accession>A0AAD4KXI6</accession>
<dbReference type="PANTHER" id="PTHR37540">
    <property type="entry name" value="TRANSCRIPTION FACTOR (ACR-2), PUTATIVE-RELATED-RELATED"/>
    <property type="match status" value="1"/>
</dbReference>
<name>A0AAD4KXI6_9EURO</name>
<proteinExistence type="predicted"/>
<sequence length="369" mass="42372">MNLMHSCSVFCLTTERLYPVTLGFSLDDVKLMWLRVLLTDEASYHCNVGLMQACNEIFSGDGNSSLKALHHLSQTLTRVQRRLGSDDALSDSSIALVVSLISQEQIRNQLCAAEIHAKGLEKMIQLRGGLGSLEGNMPLVLSICKADIMLSLQHGKSTMYFRDRMAEVRNLLISKGLRLDYPLTSQPARYNQLYPSLQGIFSDVISFCRLLNAKTHNLVIDFLTFEEVLVSICYRLLNFRSLNESRKYSDVQNIYHVGLIVFMMTTFLQFNRHRIMNHRLLSLCLRDVMDTELHRDEDDLTLWFMIIGGIWISDGAEGGWINQRIQKMAVRRRINTWDEARRSVCMFPWVHALHDQPGCKLWSLVQNSH</sequence>
<reference evidence="1" key="1">
    <citation type="submission" date="2021-12" db="EMBL/GenBank/DDBJ databases">
        <title>Convergent genome expansion in fungi linked to evolution of root-endophyte symbiosis.</title>
        <authorList>
            <consortium name="DOE Joint Genome Institute"/>
            <person name="Ke Y.-H."/>
            <person name="Bonito G."/>
            <person name="Liao H.-L."/>
            <person name="Looney B."/>
            <person name="Rojas-Flechas A."/>
            <person name="Nash J."/>
            <person name="Hameed K."/>
            <person name="Schadt C."/>
            <person name="Martin F."/>
            <person name="Crous P.W."/>
            <person name="Miettinen O."/>
            <person name="Magnuson J.K."/>
            <person name="Labbe J."/>
            <person name="Jacobson D."/>
            <person name="Doktycz M.J."/>
            <person name="Veneault-Fourrey C."/>
            <person name="Kuo A."/>
            <person name="Mondo S."/>
            <person name="Calhoun S."/>
            <person name="Riley R."/>
            <person name="Ohm R."/>
            <person name="LaButti K."/>
            <person name="Andreopoulos B."/>
            <person name="Pangilinan J."/>
            <person name="Nolan M."/>
            <person name="Tritt A."/>
            <person name="Clum A."/>
            <person name="Lipzen A."/>
            <person name="Daum C."/>
            <person name="Barry K."/>
            <person name="Grigoriev I.V."/>
            <person name="Vilgalys R."/>
        </authorList>
    </citation>
    <scope>NUCLEOTIDE SEQUENCE</scope>
    <source>
        <strain evidence="1">PMI_201</strain>
    </source>
</reference>
<dbReference type="GeneID" id="70245392"/>
<dbReference type="Proteomes" id="UP001201262">
    <property type="component" value="Unassembled WGS sequence"/>
</dbReference>
<organism evidence="1 2">
    <name type="scientific">Talaromyces proteolyticus</name>
    <dbReference type="NCBI Taxonomy" id="1131652"/>
    <lineage>
        <taxon>Eukaryota</taxon>
        <taxon>Fungi</taxon>
        <taxon>Dikarya</taxon>
        <taxon>Ascomycota</taxon>
        <taxon>Pezizomycotina</taxon>
        <taxon>Eurotiomycetes</taxon>
        <taxon>Eurotiomycetidae</taxon>
        <taxon>Eurotiales</taxon>
        <taxon>Trichocomaceae</taxon>
        <taxon>Talaromyces</taxon>
        <taxon>Talaromyces sect. Bacilispori</taxon>
    </lineage>
</organism>
<protein>
    <submittedName>
        <fullName evidence="1">Uncharacterized protein</fullName>
    </submittedName>
</protein>
<dbReference type="PANTHER" id="PTHR37540:SF9">
    <property type="entry name" value="ZN(2)-C6 FUNGAL-TYPE DOMAIN-CONTAINING PROTEIN"/>
    <property type="match status" value="1"/>
</dbReference>
<keyword evidence="2" id="KW-1185">Reference proteome</keyword>
<dbReference type="RefSeq" id="XP_046076393.1">
    <property type="nucleotide sequence ID" value="XM_046215105.1"/>
</dbReference>
<evidence type="ECO:0000313" key="1">
    <source>
        <dbReference type="EMBL" id="KAH8703375.1"/>
    </source>
</evidence>
<dbReference type="AlphaFoldDB" id="A0AAD4KXI6"/>
<comment type="caution">
    <text evidence="1">The sequence shown here is derived from an EMBL/GenBank/DDBJ whole genome shotgun (WGS) entry which is preliminary data.</text>
</comment>
<evidence type="ECO:0000313" key="2">
    <source>
        <dbReference type="Proteomes" id="UP001201262"/>
    </source>
</evidence>
<gene>
    <name evidence="1" type="ORF">BGW36DRAFT_369254</name>
</gene>
<dbReference type="EMBL" id="JAJTJA010000002">
    <property type="protein sequence ID" value="KAH8703375.1"/>
    <property type="molecule type" value="Genomic_DNA"/>
</dbReference>